<dbReference type="InterPro" id="IPR029071">
    <property type="entry name" value="Ubiquitin-like_domsf"/>
</dbReference>
<dbReference type="InParanoid" id="A0A6J2UWU0"/>
<dbReference type="RefSeq" id="XP_030623541.1">
    <property type="nucleotide sequence ID" value="XM_030767681.1"/>
</dbReference>
<organism evidence="3 4">
    <name type="scientific">Chanos chanos</name>
    <name type="common">Milkfish</name>
    <name type="synonym">Mugil chanos</name>
    <dbReference type="NCBI Taxonomy" id="29144"/>
    <lineage>
        <taxon>Eukaryota</taxon>
        <taxon>Metazoa</taxon>
        <taxon>Chordata</taxon>
        <taxon>Craniata</taxon>
        <taxon>Vertebrata</taxon>
        <taxon>Euteleostomi</taxon>
        <taxon>Actinopterygii</taxon>
        <taxon>Neopterygii</taxon>
        <taxon>Teleostei</taxon>
        <taxon>Ostariophysi</taxon>
        <taxon>Gonorynchiformes</taxon>
        <taxon>Chanidae</taxon>
        <taxon>Chanos</taxon>
    </lineage>
</organism>
<accession>A0A6J2UWU0</accession>
<dbReference type="CTD" id="127733"/>
<dbReference type="CDD" id="cd17076">
    <property type="entry name" value="UBX_UBXN10"/>
    <property type="match status" value="1"/>
</dbReference>
<gene>
    <name evidence="4" type="primary">ubxn10</name>
</gene>
<feature type="region of interest" description="Disordered" evidence="1">
    <location>
        <begin position="1"/>
        <end position="20"/>
    </location>
</feature>
<evidence type="ECO:0000259" key="2">
    <source>
        <dbReference type="PROSITE" id="PS50033"/>
    </source>
</evidence>
<dbReference type="Gene3D" id="3.10.20.90">
    <property type="entry name" value="Phosphatidylinositol 3-kinase Catalytic Subunit, Chain A, domain 1"/>
    <property type="match status" value="1"/>
</dbReference>
<feature type="region of interest" description="Disordered" evidence="1">
    <location>
        <begin position="29"/>
        <end position="65"/>
    </location>
</feature>
<reference evidence="4" key="1">
    <citation type="submission" date="2025-08" db="UniProtKB">
        <authorList>
            <consortium name="RefSeq"/>
        </authorList>
    </citation>
    <scope>IDENTIFICATION</scope>
</reference>
<feature type="compositionally biased region" description="Basic residues" evidence="1">
    <location>
        <begin position="1"/>
        <end position="15"/>
    </location>
</feature>
<protein>
    <submittedName>
        <fullName evidence="4">UBX domain-containing protein 10</fullName>
    </submittedName>
</protein>
<dbReference type="AlphaFoldDB" id="A0A6J2UWU0"/>
<feature type="domain" description="UBX" evidence="2">
    <location>
        <begin position="116"/>
        <end position="186"/>
    </location>
</feature>
<dbReference type="Proteomes" id="UP000504632">
    <property type="component" value="Chromosome 3"/>
</dbReference>
<evidence type="ECO:0000256" key="1">
    <source>
        <dbReference type="SAM" id="MobiDB-lite"/>
    </source>
</evidence>
<dbReference type="OrthoDB" id="436606at2759"/>
<evidence type="ECO:0000313" key="4">
    <source>
        <dbReference type="RefSeq" id="XP_030623541.1"/>
    </source>
</evidence>
<dbReference type="FunCoup" id="A0A6J2UWU0">
    <property type="interactions" value="743"/>
</dbReference>
<keyword evidence="3" id="KW-1185">Reference proteome</keyword>
<name>A0A6J2UWU0_CHACN</name>
<proteinExistence type="predicted"/>
<dbReference type="SUPFAM" id="SSF54236">
    <property type="entry name" value="Ubiquitin-like"/>
    <property type="match status" value="1"/>
</dbReference>
<feature type="compositionally biased region" description="Polar residues" evidence="1">
    <location>
        <begin position="52"/>
        <end position="61"/>
    </location>
</feature>
<evidence type="ECO:0000313" key="3">
    <source>
        <dbReference type="Proteomes" id="UP000504632"/>
    </source>
</evidence>
<sequence>MHGTRPKSSKGRSRPKLYYTQSVDDSVCRHPSAVSQTPSEYTHDRFHRSNSHLKQTSTTHPGTAPEIFRNSHTRSANCLSKYKVLPPIEPAKDSSSKVLMTKESLTIDEDVMSLLLAIRAPCGRRFNGHFYPSDTLQAIITAAEAKYGTSYERCLIETMDVPRRTFRNLTMTFAQCGILNKSVLCITEDTALDST</sequence>
<dbReference type="PROSITE" id="PS50033">
    <property type="entry name" value="UBX"/>
    <property type="match status" value="1"/>
</dbReference>
<dbReference type="InterPro" id="IPR001012">
    <property type="entry name" value="UBX_dom"/>
</dbReference>
<dbReference type="GeneID" id="115806821"/>